<dbReference type="AlphaFoldDB" id="A0A6P1Q426"/>
<dbReference type="KEGG" id="mint:C7M51_03129"/>
<protein>
    <submittedName>
        <fullName evidence="1">Uncharacterized protein</fullName>
    </submittedName>
</protein>
<dbReference type="Proteomes" id="UP000464053">
    <property type="component" value="Chromosome"/>
</dbReference>
<keyword evidence="2" id="KW-1185">Reference proteome</keyword>
<name>A0A6P1Q426_9GAMM</name>
<reference evidence="1 2" key="1">
    <citation type="submission" date="2018-03" db="EMBL/GenBank/DDBJ databases">
        <title>Pantoea intestinalis SRCM103226 isolated form the mealworm.</title>
        <authorList>
            <person name="Jeong D.-Y."/>
            <person name="Kim J.W."/>
        </authorList>
    </citation>
    <scope>NUCLEOTIDE SEQUENCE [LARGE SCALE GENOMIC DNA]</scope>
    <source>
        <strain evidence="1 2">SRCM103226</strain>
    </source>
</reference>
<evidence type="ECO:0000313" key="1">
    <source>
        <dbReference type="EMBL" id="QHM72807.1"/>
    </source>
</evidence>
<organism evidence="1 2">
    <name type="scientific">Mixta intestinalis</name>
    <dbReference type="NCBI Taxonomy" id="1615494"/>
    <lineage>
        <taxon>Bacteria</taxon>
        <taxon>Pseudomonadati</taxon>
        <taxon>Pseudomonadota</taxon>
        <taxon>Gammaproteobacteria</taxon>
        <taxon>Enterobacterales</taxon>
        <taxon>Erwiniaceae</taxon>
        <taxon>Mixta</taxon>
    </lineage>
</organism>
<accession>A0A6P1Q426</accession>
<evidence type="ECO:0000313" key="2">
    <source>
        <dbReference type="Proteomes" id="UP000464053"/>
    </source>
</evidence>
<proteinExistence type="predicted"/>
<sequence length="141" mass="16338">MMMSTAMRFESLQASVLFSWKTDSGFSAEDLVSDLFGFYRVTRPTNYFPFLKLISKAEALVRWDHYGPPGQYKNKLFKPLLFPDPRQNPHAIPHYGQLLNFMMSVQPFTDFKSGIIEVITDNGTQFNIFTQPRTFNAKRNP</sequence>
<gene>
    <name evidence="1" type="ORF">C7M51_03129</name>
</gene>
<dbReference type="EMBL" id="CP028271">
    <property type="protein sequence ID" value="QHM72807.1"/>
    <property type="molecule type" value="Genomic_DNA"/>
</dbReference>